<evidence type="ECO:0000259" key="6">
    <source>
        <dbReference type="Pfam" id="PF21982"/>
    </source>
</evidence>
<dbReference type="EMBL" id="MWWY01000025">
    <property type="protein sequence ID" value="OZG64099.1"/>
    <property type="molecule type" value="Genomic_DNA"/>
</dbReference>
<keyword evidence="4" id="KW-0963">Cytoplasm</keyword>
<evidence type="ECO:0000256" key="1">
    <source>
        <dbReference type="ARBA" id="ARBA00004496"/>
    </source>
</evidence>
<proteinExistence type="inferred from homology"/>
<dbReference type="Pfam" id="PF21982">
    <property type="entry name" value="RecX_HTH1"/>
    <property type="match status" value="1"/>
</dbReference>
<name>A0A261FY39_9BIFI</name>
<evidence type="ECO:0000256" key="2">
    <source>
        <dbReference type="ARBA" id="ARBA00009695"/>
    </source>
</evidence>
<organism evidence="7 8">
    <name type="scientific">Bifidobacterium hapali</name>
    <dbReference type="NCBI Taxonomy" id="1630172"/>
    <lineage>
        <taxon>Bacteria</taxon>
        <taxon>Bacillati</taxon>
        <taxon>Actinomycetota</taxon>
        <taxon>Actinomycetes</taxon>
        <taxon>Bifidobacteriales</taxon>
        <taxon>Bifidobacteriaceae</taxon>
        <taxon>Bifidobacterium</taxon>
    </lineage>
</organism>
<comment type="similarity">
    <text evidence="2">Belongs to the RecX family.</text>
</comment>
<evidence type="ECO:0000256" key="4">
    <source>
        <dbReference type="ARBA" id="ARBA00022490"/>
    </source>
</evidence>
<dbReference type="PANTHER" id="PTHR33602:SF1">
    <property type="entry name" value="REGULATORY PROTEIN RECX FAMILY PROTEIN"/>
    <property type="match status" value="1"/>
</dbReference>
<dbReference type="Proteomes" id="UP000216074">
    <property type="component" value="Unassembled WGS sequence"/>
</dbReference>
<evidence type="ECO:0000313" key="8">
    <source>
        <dbReference type="Proteomes" id="UP000216074"/>
    </source>
</evidence>
<comment type="subcellular location">
    <subcellularLocation>
        <location evidence="1">Cytoplasm</location>
    </subcellularLocation>
</comment>
<feature type="compositionally biased region" description="Polar residues" evidence="5">
    <location>
        <begin position="68"/>
        <end position="79"/>
    </location>
</feature>
<protein>
    <recommendedName>
        <fullName evidence="3">Regulatory protein RecX</fullName>
    </recommendedName>
</protein>
<dbReference type="AlphaFoldDB" id="A0A261FY39"/>
<dbReference type="GO" id="GO:0005737">
    <property type="term" value="C:cytoplasm"/>
    <property type="evidence" value="ECO:0007669"/>
    <property type="project" value="UniProtKB-SubCell"/>
</dbReference>
<dbReference type="Gene3D" id="1.10.10.10">
    <property type="entry name" value="Winged helix-like DNA-binding domain superfamily/Winged helix DNA-binding domain"/>
    <property type="match status" value="1"/>
</dbReference>
<evidence type="ECO:0000313" key="7">
    <source>
        <dbReference type="EMBL" id="OZG64099.1"/>
    </source>
</evidence>
<keyword evidence="8" id="KW-1185">Reference proteome</keyword>
<feature type="compositionally biased region" description="Basic residues" evidence="5">
    <location>
        <begin position="49"/>
        <end position="61"/>
    </location>
</feature>
<accession>A0A261FY39</accession>
<feature type="compositionally biased region" description="Low complexity" evidence="5">
    <location>
        <begin position="80"/>
        <end position="91"/>
    </location>
</feature>
<evidence type="ECO:0000256" key="5">
    <source>
        <dbReference type="SAM" id="MobiDB-lite"/>
    </source>
</evidence>
<reference evidence="7 8" key="1">
    <citation type="journal article" date="2017" name="BMC Genomics">
        <title>Comparative genomic and phylogenomic analyses of the Bifidobacteriaceae family.</title>
        <authorList>
            <person name="Lugli G.A."/>
            <person name="Milani C."/>
            <person name="Turroni F."/>
            <person name="Duranti S."/>
            <person name="Mancabelli L."/>
            <person name="Mangifesta M."/>
            <person name="Ferrario C."/>
            <person name="Modesto M."/>
            <person name="Mattarelli P."/>
            <person name="Jiri K."/>
            <person name="van Sinderen D."/>
            <person name="Ventura M."/>
        </authorList>
    </citation>
    <scope>NUCLEOTIDE SEQUENCE [LARGE SCALE GENOMIC DNA]</scope>
    <source>
        <strain evidence="7 8">DSM 100202</strain>
    </source>
</reference>
<dbReference type="GO" id="GO:0006282">
    <property type="term" value="P:regulation of DNA repair"/>
    <property type="evidence" value="ECO:0007669"/>
    <property type="project" value="InterPro"/>
</dbReference>
<dbReference type="RefSeq" id="WP_094729885.1">
    <property type="nucleotide sequence ID" value="NZ_MWWY01000025.1"/>
</dbReference>
<dbReference type="InterPro" id="IPR036388">
    <property type="entry name" value="WH-like_DNA-bd_sf"/>
</dbReference>
<dbReference type="InterPro" id="IPR003783">
    <property type="entry name" value="Regulatory_RecX"/>
</dbReference>
<feature type="region of interest" description="Disordered" evidence="5">
    <location>
        <begin position="44"/>
        <end position="96"/>
    </location>
</feature>
<sequence length="245" mass="27009">MISAEEFLSQHPAIEPACAQNAPAGSLYGSDAGRVIIEAEQETYPSSVHARRTKARARHGNLPKNERSYSGSNRVNARRTTQSWSSSTGTTVDNPNDIDACREAALRLLDAAPRPSGALRERLLGKGYDETTVDAVVERLQCVNLIDDESYAQSAVRYCCGRLLGARGTLMDLIRRGVDRETAERAVHQADEQGAFEDAAWELGRQYARKTAGMDPVKRRQRFWSAGGRKGHNPETLRRVAAELL</sequence>
<evidence type="ECO:0000256" key="3">
    <source>
        <dbReference type="ARBA" id="ARBA00018111"/>
    </source>
</evidence>
<dbReference type="PANTHER" id="PTHR33602">
    <property type="entry name" value="REGULATORY PROTEIN RECX FAMILY PROTEIN"/>
    <property type="match status" value="1"/>
</dbReference>
<dbReference type="OrthoDB" id="3238942at2"/>
<gene>
    <name evidence="7" type="ORF">BHAP_1266</name>
</gene>
<comment type="caution">
    <text evidence="7">The sequence shown here is derived from an EMBL/GenBank/DDBJ whole genome shotgun (WGS) entry which is preliminary data.</text>
</comment>
<dbReference type="InterPro" id="IPR053926">
    <property type="entry name" value="RecX_HTH_1st"/>
</dbReference>
<feature type="domain" description="RecX first three-helical" evidence="6">
    <location>
        <begin position="101"/>
        <end position="140"/>
    </location>
</feature>